<evidence type="ECO:0000313" key="1">
    <source>
        <dbReference type="EMBL" id="KXS19233.1"/>
    </source>
</evidence>
<evidence type="ECO:0000313" key="2">
    <source>
        <dbReference type="Proteomes" id="UP000070544"/>
    </source>
</evidence>
<reference evidence="1 2" key="1">
    <citation type="journal article" date="2015" name="Genome Biol. Evol.">
        <title>Phylogenomic analyses indicate that early fungi evolved digesting cell walls of algal ancestors of land plants.</title>
        <authorList>
            <person name="Chang Y."/>
            <person name="Wang S."/>
            <person name="Sekimoto S."/>
            <person name="Aerts A.L."/>
            <person name="Choi C."/>
            <person name="Clum A."/>
            <person name="LaButti K.M."/>
            <person name="Lindquist E.A."/>
            <person name="Yee Ngan C."/>
            <person name="Ohm R.A."/>
            <person name="Salamov A.A."/>
            <person name="Grigoriev I.V."/>
            <person name="Spatafora J.W."/>
            <person name="Berbee M.L."/>
        </authorList>
    </citation>
    <scope>NUCLEOTIDE SEQUENCE [LARGE SCALE GENOMIC DNA]</scope>
    <source>
        <strain evidence="1 2">JEL478</strain>
    </source>
</reference>
<sequence length="163" mass="17441">MAAATIMATSLFGLVPNISALRWRRPSRVMEESQAIFTLEHSSLSTEQGDDRDESLRTLKHDYSGCADAELLDLATRKAQTALTSPLPRADAMVGAQTFWQGTRIFSSVSNQLVISVLFRHPTLAEDVLGAPEAGSVGRMVESNPEFASEAFATLVDAGVGAG</sequence>
<dbReference type="EMBL" id="KQ965739">
    <property type="protein sequence ID" value="KXS19233.1"/>
    <property type="molecule type" value="Genomic_DNA"/>
</dbReference>
<dbReference type="Proteomes" id="UP000070544">
    <property type="component" value="Unassembled WGS sequence"/>
</dbReference>
<proteinExistence type="predicted"/>
<protein>
    <submittedName>
        <fullName evidence="1">Uncharacterized protein</fullName>
    </submittedName>
</protein>
<name>A0A139ARS0_GONPJ</name>
<keyword evidence="2" id="KW-1185">Reference proteome</keyword>
<organism evidence="1 2">
    <name type="scientific">Gonapodya prolifera (strain JEL478)</name>
    <name type="common">Monoblepharis prolifera</name>
    <dbReference type="NCBI Taxonomy" id="1344416"/>
    <lineage>
        <taxon>Eukaryota</taxon>
        <taxon>Fungi</taxon>
        <taxon>Fungi incertae sedis</taxon>
        <taxon>Chytridiomycota</taxon>
        <taxon>Chytridiomycota incertae sedis</taxon>
        <taxon>Monoblepharidomycetes</taxon>
        <taxon>Monoblepharidales</taxon>
        <taxon>Gonapodyaceae</taxon>
        <taxon>Gonapodya</taxon>
    </lineage>
</organism>
<gene>
    <name evidence="1" type="ORF">M427DRAFT_472182</name>
</gene>
<dbReference type="AlphaFoldDB" id="A0A139ARS0"/>
<accession>A0A139ARS0</accession>